<feature type="region of interest" description="Disordered" evidence="1">
    <location>
        <begin position="85"/>
        <end position="130"/>
    </location>
</feature>
<gene>
    <name evidence="2 4" type="ORF">BDZ99DRAFT_476161</name>
</gene>
<reference evidence="4" key="2">
    <citation type="submission" date="2020-04" db="EMBL/GenBank/DDBJ databases">
        <authorList>
            <consortium name="NCBI Genome Project"/>
        </authorList>
    </citation>
    <scope>NUCLEOTIDE SEQUENCE</scope>
    <source>
        <strain evidence="4">CBS 304.34</strain>
    </source>
</reference>
<sequence length="130" mass="14197">MVVSSQLSDGRGWNGPVAPCPEQCTRKACVDSSGRLPIGLPPRWLSFSPSSFAWRAFCICAHLCRRDTQQTCRKPVRLLDAVPLPHTSQQQPPTQLHLPGIRLSQQRYLSPSTTAVPEPPTPAGGQTGDR</sequence>
<evidence type="ECO:0000313" key="3">
    <source>
        <dbReference type="Proteomes" id="UP000504636"/>
    </source>
</evidence>
<accession>A0A6A6YMF6</accession>
<name>A0A6A6YMF6_9PEZI</name>
<dbReference type="EMBL" id="MU003700">
    <property type="protein sequence ID" value="KAF2809931.1"/>
    <property type="molecule type" value="Genomic_DNA"/>
</dbReference>
<keyword evidence="3" id="KW-1185">Reference proteome</keyword>
<dbReference type="AlphaFoldDB" id="A0A6A6YMF6"/>
<dbReference type="RefSeq" id="XP_033576895.1">
    <property type="nucleotide sequence ID" value="XM_033722043.1"/>
</dbReference>
<organism evidence="2">
    <name type="scientific">Mytilinidion resinicola</name>
    <dbReference type="NCBI Taxonomy" id="574789"/>
    <lineage>
        <taxon>Eukaryota</taxon>
        <taxon>Fungi</taxon>
        <taxon>Dikarya</taxon>
        <taxon>Ascomycota</taxon>
        <taxon>Pezizomycotina</taxon>
        <taxon>Dothideomycetes</taxon>
        <taxon>Pleosporomycetidae</taxon>
        <taxon>Mytilinidiales</taxon>
        <taxon>Mytilinidiaceae</taxon>
        <taxon>Mytilinidion</taxon>
    </lineage>
</organism>
<proteinExistence type="predicted"/>
<feature type="compositionally biased region" description="Polar residues" evidence="1">
    <location>
        <begin position="103"/>
        <end position="115"/>
    </location>
</feature>
<evidence type="ECO:0000313" key="2">
    <source>
        <dbReference type="EMBL" id="KAF2809931.1"/>
    </source>
</evidence>
<reference evidence="4" key="3">
    <citation type="submission" date="2025-04" db="UniProtKB">
        <authorList>
            <consortium name="RefSeq"/>
        </authorList>
    </citation>
    <scope>IDENTIFICATION</scope>
    <source>
        <strain evidence="4">CBS 304.34</strain>
    </source>
</reference>
<protein>
    <submittedName>
        <fullName evidence="2 4">Uncharacterized protein</fullName>
    </submittedName>
</protein>
<reference evidence="2 4" key="1">
    <citation type="journal article" date="2020" name="Stud. Mycol.">
        <title>101 Dothideomycetes genomes: a test case for predicting lifestyles and emergence of pathogens.</title>
        <authorList>
            <person name="Haridas S."/>
            <person name="Albert R."/>
            <person name="Binder M."/>
            <person name="Bloem J."/>
            <person name="Labutti K."/>
            <person name="Salamov A."/>
            <person name="Andreopoulos B."/>
            <person name="Baker S."/>
            <person name="Barry K."/>
            <person name="Bills G."/>
            <person name="Bluhm B."/>
            <person name="Cannon C."/>
            <person name="Castanera R."/>
            <person name="Culley D."/>
            <person name="Daum C."/>
            <person name="Ezra D."/>
            <person name="Gonzalez J."/>
            <person name="Henrissat B."/>
            <person name="Kuo A."/>
            <person name="Liang C."/>
            <person name="Lipzen A."/>
            <person name="Lutzoni F."/>
            <person name="Magnuson J."/>
            <person name="Mondo S."/>
            <person name="Nolan M."/>
            <person name="Ohm R."/>
            <person name="Pangilinan J."/>
            <person name="Park H.-J."/>
            <person name="Ramirez L."/>
            <person name="Alfaro M."/>
            <person name="Sun H."/>
            <person name="Tritt A."/>
            <person name="Yoshinaga Y."/>
            <person name="Zwiers L.-H."/>
            <person name="Turgeon B."/>
            <person name="Goodwin S."/>
            <person name="Spatafora J."/>
            <person name="Crous P."/>
            <person name="Grigoriev I."/>
        </authorList>
    </citation>
    <scope>NUCLEOTIDE SEQUENCE</scope>
    <source>
        <strain evidence="2 4">CBS 304.34</strain>
    </source>
</reference>
<evidence type="ECO:0000256" key="1">
    <source>
        <dbReference type="SAM" id="MobiDB-lite"/>
    </source>
</evidence>
<evidence type="ECO:0000313" key="4">
    <source>
        <dbReference type="RefSeq" id="XP_033576895.1"/>
    </source>
</evidence>
<dbReference type="Proteomes" id="UP000504636">
    <property type="component" value="Unplaced"/>
</dbReference>
<dbReference type="GeneID" id="54462936"/>